<evidence type="ECO:0000313" key="7">
    <source>
        <dbReference type="Proteomes" id="UP000827721"/>
    </source>
</evidence>
<dbReference type="InterPro" id="IPR009057">
    <property type="entry name" value="Homeodomain-like_sf"/>
</dbReference>
<dbReference type="Pfam" id="PF00046">
    <property type="entry name" value="Homeodomain"/>
    <property type="match status" value="1"/>
</dbReference>
<name>A0ABQ8HI90_9ROSI</name>
<evidence type="ECO:0000313" key="6">
    <source>
        <dbReference type="EMBL" id="KAH7560727.1"/>
    </source>
</evidence>
<evidence type="ECO:0000256" key="1">
    <source>
        <dbReference type="ARBA" id="ARBA00004123"/>
    </source>
</evidence>
<evidence type="ECO:0000256" key="3">
    <source>
        <dbReference type="RuleBase" id="RU000682"/>
    </source>
</evidence>
<keyword evidence="7" id="KW-1185">Reference proteome</keyword>
<dbReference type="SUPFAM" id="SSF46689">
    <property type="entry name" value="Homeodomain-like"/>
    <property type="match status" value="1"/>
</dbReference>
<keyword evidence="2 3" id="KW-0539">Nucleus</keyword>
<evidence type="ECO:0000256" key="4">
    <source>
        <dbReference type="SAM" id="MobiDB-lite"/>
    </source>
</evidence>
<dbReference type="PANTHER" id="PTHR47713">
    <property type="entry name" value="HOMEODOMAIN-LIKE SUPERFAMILY PROTEIN"/>
    <property type="match status" value="1"/>
</dbReference>
<proteinExistence type="predicted"/>
<dbReference type="PANTHER" id="PTHR47713:SF2">
    <property type="entry name" value="HOMEODOMAIN-LIKE SUPERFAMILY PROTEIN"/>
    <property type="match status" value="1"/>
</dbReference>
<feature type="region of interest" description="Disordered" evidence="4">
    <location>
        <begin position="34"/>
        <end position="70"/>
    </location>
</feature>
<dbReference type="CDD" id="cd00086">
    <property type="entry name" value="homeodomain"/>
    <property type="match status" value="1"/>
</dbReference>
<feature type="region of interest" description="Disordered" evidence="4">
    <location>
        <begin position="182"/>
        <end position="216"/>
    </location>
</feature>
<gene>
    <name evidence="6" type="ORF">JRO89_XS10G0083800</name>
</gene>
<protein>
    <recommendedName>
        <fullName evidence="5">Homeobox domain-containing protein</fullName>
    </recommendedName>
</protein>
<feature type="compositionally biased region" description="Polar residues" evidence="4">
    <location>
        <begin position="206"/>
        <end position="216"/>
    </location>
</feature>
<feature type="DNA-binding region" description="Homeobox" evidence="2">
    <location>
        <begin position="3"/>
        <end position="31"/>
    </location>
</feature>
<keyword evidence="2 3" id="KW-0371">Homeobox</keyword>
<dbReference type="PROSITE" id="PS50071">
    <property type="entry name" value="HOMEOBOX_2"/>
    <property type="match status" value="1"/>
</dbReference>
<dbReference type="Gene3D" id="1.10.10.60">
    <property type="entry name" value="Homeodomain-like"/>
    <property type="match status" value="1"/>
</dbReference>
<evidence type="ECO:0000259" key="5">
    <source>
        <dbReference type="PROSITE" id="PS50071"/>
    </source>
</evidence>
<feature type="domain" description="Homeobox" evidence="5">
    <location>
        <begin position="1"/>
        <end position="30"/>
    </location>
</feature>
<evidence type="ECO:0000256" key="2">
    <source>
        <dbReference type="PROSITE-ProRule" id="PRU00108"/>
    </source>
</evidence>
<sequence>MKLQLAEQIGLTEKQVSGWFCHRRLKEKKLSSEEAFATGRQDRSSGIVQDRASGLRQDSCGSTKQGEHKNVDAREVESRRLYGHDYPVADLAGDHRTQITRHFSVLDDTSSESSSFLQDRFCSLNKDPHIVETSRFTRENNGAIAPKNYNRTKKKEYKPSGYLKVKGETENAAITAVKRQLGRHYQEDGPPLGTEFDPLPPAAFESANNNSVNGKY</sequence>
<accession>A0ABQ8HI90</accession>
<keyword evidence="2 3" id="KW-0238">DNA-binding</keyword>
<dbReference type="InterPro" id="IPR001356">
    <property type="entry name" value="HD"/>
</dbReference>
<dbReference type="EMBL" id="JAFEMO010000010">
    <property type="protein sequence ID" value="KAH7560727.1"/>
    <property type="molecule type" value="Genomic_DNA"/>
</dbReference>
<organism evidence="6 7">
    <name type="scientific">Xanthoceras sorbifolium</name>
    <dbReference type="NCBI Taxonomy" id="99658"/>
    <lineage>
        <taxon>Eukaryota</taxon>
        <taxon>Viridiplantae</taxon>
        <taxon>Streptophyta</taxon>
        <taxon>Embryophyta</taxon>
        <taxon>Tracheophyta</taxon>
        <taxon>Spermatophyta</taxon>
        <taxon>Magnoliopsida</taxon>
        <taxon>eudicotyledons</taxon>
        <taxon>Gunneridae</taxon>
        <taxon>Pentapetalae</taxon>
        <taxon>rosids</taxon>
        <taxon>malvids</taxon>
        <taxon>Sapindales</taxon>
        <taxon>Sapindaceae</taxon>
        <taxon>Xanthoceroideae</taxon>
        <taxon>Xanthoceras</taxon>
    </lineage>
</organism>
<dbReference type="Proteomes" id="UP000827721">
    <property type="component" value="Unassembled WGS sequence"/>
</dbReference>
<comment type="caution">
    <text evidence="6">The sequence shown here is derived from an EMBL/GenBank/DDBJ whole genome shotgun (WGS) entry which is preliminary data.</text>
</comment>
<comment type="subcellular location">
    <subcellularLocation>
        <location evidence="1 2 3">Nucleus</location>
    </subcellularLocation>
</comment>
<reference evidence="6 7" key="1">
    <citation type="submission" date="2021-02" db="EMBL/GenBank/DDBJ databases">
        <title>Plant Genome Project.</title>
        <authorList>
            <person name="Zhang R.-G."/>
        </authorList>
    </citation>
    <scope>NUCLEOTIDE SEQUENCE [LARGE SCALE GENOMIC DNA]</scope>
    <source>
        <tissue evidence="6">Leaves</tissue>
    </source>
</reference>